<evidence type="ECO:0008006" key="4">
    <source>
        <dbReference type="Google" id="ProtNLM"/>
    </source>
</evidence>
<reference evidence="3" key="1">
    <citation type="submission" date="2016-10" db="EMBL/GenBank/DDBJ databases">
        <authorList>
            <person name="Varghese N."/>
            <person name="Submissions S."/>
        </authorList>
    </citation>
    <scope>NUCLEOTIDE SEQUENCE [LARGE SCALE GENOMIC DNA]</scope>
    <source>
        <strain evidence="3">DSM 44260</strain>
    </source>
</reference>
<proteinExistence type="predicted"/>
<evidence type="ECO:0000313" key="3">
    <source>
        <dbReference type="Proteomes" id="UP000199051"/>
    </source>
</evidence>
<sequence length="148" mass="15921">MTIRTKLAAVLRARRAQEDIAKSAVTRANALLAEAGSHAESRAESMRAWGGPRDGDAVSYLAAVAAGRALASALSEARAHERALRSESEVHAGRLREAAQRRRGVEKLVERVTEEERLANLAAEQRAADEVAGQRRGDARTDGRGDNL</sequence>
<evidence type="ECO:0000313" key="2">
    <source>
        <dbReference type="EMBL" id="SES39444.1"/>
    </source>
</evidence>
<name>A0A1H9X025_9PSEU</name>
<organism evidence="2 3">
    <name type="scientific">Actinokineospora terrae</name>
    <dbReference type="NCBI Taxonomy" id="155974"/>
    <lineage>
        <taxon>Bacteria</taxon>
        <taxon>Bacillati</taxon>
        <taxon>Actinomycetota</taxon>
        <taxon>Actinomycetes</taxon>
        <taxon>Pseudonocardiales</taxon>
        <taxon>Pseudonocardiaceae</taxon>
        <taxon>Actinokineospora</taxon>
    </lineage>
</organism>
<gene>
    <name evidence="2" type="ORF">SAMN04487818_11270</name>
</gene>
<dbReference type="AlphaFoldDB" id="A0A1H9X025"/>
<feature type="compositionally biased region" description="Basic and acidic residues" evidence="1">
    <location>
        <begin position="126"/>
        <end position="148"/>
    </location>
</feature>
<feature type="region of interest" description="Disordered" evidence="1">
    <location>
        <begin position="123"/>
        <end position="148"/>
    </location>
</feature>
<dbReference type="InterPro" id="IPR053716">
    <property type="entry name" value="Flag_assembly_chemotaxis_eff"/>
</dbReference>
<dbReference type="EMBL" id="FOGI01000012">
    <property type="protein sequence ID" value="SES39444.1"/>
    <property type="molecule type" value="Genomic_DNA"/>
</dbReference>
<protein>
    <recommendedName>
        <fullName evidence="4">Flagellar FliJ protein</fullName>
    </recommendedName>
</protein>
<dbReference type="RefSeq" id="WP_092784032.1">
    <property type="nucleotide sequence ID" value="NZ_FOGI01000012.1"/>
</dbReference>
<accession>A0A1H9X025</accession>
<keyword evidence="3" id="KW-1185">Reference proteome</keyword>
<evidence type="ECO:0000256" key="1">
    <source>
        <dbReference type="SAM" id="MobiDB-lite"/>
    </source>
</evidence>
<dbReference type="Gene3D" id="1.10.287.1700">
    <property type="match status" value="1"/>
</dbReference>
<dbReference type="Proteomes" id="UP000199051">
    <property type="component" value="Unassembled WGS sequence"/>
</dbReference>
<dbReference type="STRING" id="155974.SAMN04487818_11270"/>